<feature type="transmembrane region" description="Helical" evidence="6">
    <location>
        <begin position="197"/>
        <end position="219"/>
    </location>
</feature>
<keyword evidence="3 6" id="KW-0812">Transmembrane</keyword>
<protein>
    <submittedName>
        <fullName evidence="7">Cytochrome c oxidase assembly protein</fullName>
    </submittedName>
</protein>
<evidence type="ECO:0000313" key="8">
    <source>
        <dbReference type="Proteomes" id="UP000441354"/>
    </source>
</evidence>
<feature type="transmembrane region" description="Helical" evidence="6">
    <location>
        <begin position="133"/>
        <end position="152"/>
    </location>
</feature>
<feature type="transmembrane region" description="Helical" evidence="6">
    <location>
        <begin position="239"/>
        <end position="258"/>
    </location>
</feature>
<dbReference type="AlphaFoldDB" id="A0A7V7RQJ5"/>
<name>A0A7V7RQJ5_9BACI</name>
<feature type="transmembrane region" description="Helical" evidence="6">
    <location>
        <begin position="25"/>
        <end position="46"/>
    </location>
</feature>
<evidence type="ECO:0000256" key="1">
    <source>
        <dbReference type="ARBA" id="ARBA00004651"/>
    </source>
</evidence>
<dbReference type="InterPro" id="IPR019108">
    <property type="entry name" value="Caa3_assmbl_CtaG-rel"/>
</dbReference>
<feature type="transmembrane region" description="Helical" evidence="6">
    <location>
        <begin position="164"/>
        <end position="188"/>
    </location>
</feature>
<dbReference type="Proteomes" id="UP000441354">
    <property type="component" value="Unassembled WGS sequence"/>
</dbReference>
<evidence type="ECO:0000256" key="2">
    <source>
        <dbReference type="ARBA" id="ARBA00022475"/>
    </source>
</evidence>
<dbReference type="GO" id="GO:0005886">
    <property type="term" value="C:plasma membrane"/>
    <property type="evidence" value="ECO:0007669"/>
    <property type="project" value="UniProtKB-SubCell"/>
</dbReference>
<evidence type="ECO:0000256" key="4">
    <source>
        <dbReference type="ARBA" id="ARBA00022989"/>
    </source>
</evidence>
<gene>
    <name evidence="7" type="ORF">F7732_03610</name>
</gene>
<evidence type="ECO:0000313" key="7">
    <source>
        <dbReference type="EMBL" id="KAB2335668.1"/>
    </source>
</evidence>
<dbReference type="Pfam" id="PF09678">
    <property type="entry name" value="Caa3_CtaG"/>
    <property type="match status" value="1"/>
</dbReference>
<comment type="subcellular location">
    <subcellularLocation>
        <location evidence="1">Cell membrane</location>
        <topology evidence="1">Multi-pass membrane protein</topology>
    </subcellularLocation>
</comment>
<feature type="transmembrane region" description="Helical" evidence="6">
    <location>
        <begin position="58"/>
        <end position="77"/>
    </location>
</feature>
<keyword evidence="5 6" id="KW-0472">Membrane</keyword>
<organism evidence="7 8">
    <name type="scientific">Bacillus mesophilum</name>
    <dbReference type="NCBI Taxonomy" id="1071718"/>
    <lineage>
        <taxon>Bacteria</taxon>
        <taxon>Bacillati</taxon>
        <taxon>Bacillota</taxon>
        <taxon>Bacilli</taxon>
        <taxon>Bacillales</taxon>
        <taxon>Bacillaceae</taxon>
        <taxon>Bacillus</taxon>
    </lineage>
</organism>
<dbReference type="EMBL" id="WBOT01000001">
    <property type="protein sequence ID" value="KAB2335668.1"/>
    <property type="molecule type" value="Genomic_DNA"/>
</dbReference>
<keyword evidence="2" id="KW-1003">Cell membrane</keyword>
<reference evidence="7 8" key="1">
    <citation type="journal article" date="2014" name="Arch. Microbiol.">
        <title>Bacillus mesophilum sp. nov., strain IITR-54T, a novel 4-chlorobiphenyl dechlorinating bacterium.</title>
        <authorList>
            <person name="Manickam N."/>
            <person name="Singh N.K."/>
            <person name="Bajaj A."/>
            <person name="Kumar R.M."/>
            <person name="Kaur G."/>
            <person name="Kaur N."/>
            <person name="Bala M."/>
            <person name="Kumar A."/>
            <person name="Mayilraj S."/>
        </authorList>
    </citation>
    <scope>NUCLEOTIDE SEQUENCE [LARGE SCALE GENOMIC DNA]</scope>
    <source>
        <strain evidence="7 8">IITR-54</strain>
    </source>
</reference>
<evidence type="ECO:0000256" key="5">
    <source>
        <dbReference type="ARBA" id="ARBA00023136"/>
    </source>
</evidence>
<dbReference type="RefSeq" id="WP_151572283.1">
    <property type="nucleotide sequence ID" value="NZ_WBOT01000001.1"/>
</dbReference>
<keyword evidence="4 6" id="KW-1133">Transmembrane helix</keyword>
<dbReference type="OrthoDB" id="5024156at2"/>
<comment type="caution">
    <text evidence="7">The sequence shown here is derived from an EMBL/GenBank/DDBJ whole genome shotgun (WGS) entry which is preliminary data.</text>
</comment>
<evidence type="ECO:0000256" key="6">
    <source>
        <dbReference type="SAM" id="Phobius"/>
    </source>
</evidence>
<feature type="transmembrane region" description="Helical" evidence="6">
    <location>
        <begin position="89"/>
        <end position="112"/>
    </location>
</feature>
<sequence>MNILNHIHHSEAAHIEHTVGILPQLLLALPFVLGLVLYILAVVVSSKKDKPWPIYRPVCWILGVFFAVISVAGPLAIRAHTDFTAHMFGHLLLGMLAPLLMAMAAPVTLILRTLSVPLARSFSKLLKSWPSRMVTNPVIASLLNVGGLWILYTTDLYSLMHKNILMHLIIHFHVFAAGYLFTISMIYIDPIFHRTSFIYRAVVFVAALAGHGILSKFIYGNPPNGVPADQAELGGMVMFYGGDIIDVMIIYILCMQWFKSARPRIKIAINQ</sequence>
<accession>A0A7V7RQJ5</accession>
<evidence type="ECO:0000256" key="3">
    <source>
        <dbReference type="ARBA" id="ARBA00022692"/>
    </source>
</evidence>
<keyword evidence="8" id="KW-1185">Reference proteome</keyword>
<proteinExistence type="predicted"/>